<evidence type="ECO:0000256" key="5">
    <source>
        <dbReference type="RuleBase" id="RU362125"/>
    </source>
</evidence>
<dbReference type="InterPro" id="IPR006091">
    <property type="entry name" value="Acyl-CoA_Oxase/DH_mid-dom"/>
</dbReference>
<comment type="similarity">
    <text evidence="2 5">Belongs to the acyl-CoA dehydrogenase family.</text>
</comment>
<comment type="caution">
    <text evidence="9">The sequence shown here is derived from an EMBL/GenBank/DDBJ whole genome shotgun (WGS) entry which is preliminary data.</text>
</comment>
<dbReference type="SUPFAM" id="SSF47203">
    <property type="entry name" value="Acyl-CoA dehydrogenase C-terminal domain-like"/>
    <property type="match status" value="1"/>
</dbReference>
<gene>
    <name evidence="9" type="ORF">ORI27_29585</name>
</gene>
<accession>A0ABT3SMT9</accession>
<dbReference type="InterPro" id="IPR037069">
    <property type="entry name" value="AcylCoA_DH/ox_N_sf"/>
</dbReference>
<dbReference type="RefSeq" id="WP_266000720.1">
    <property type="nucleotide sequence ID" value="NZ_JAPJDN010000049.1"/>
</dbReference>
<sequence>MRRQIFDEFHEEFRGLCRSFFERECVPHTEKWEADGQVSREAWLQAGRLGLLAWDVPEEFGGAGTTDFRLNAVQAEEFWATGTVGIGLGIQNDVIPPYLIDLTTSEQKARWLPGVVSGETITAIAISEPGAGSDIRSIATTAHREGDEYVIHGSKTFISNGFMADLVVVACKTRPEDGHRGISLIAVESGRPGFERGRKLDKIGQHARDTAELSFQDVRVPVENLIGEEGEGFYYMMRNLPRERLGIAVHGAAAAQRAYQITLDYARNREAFGTPISNFQVNRHALAEMHTKLQVLQTYLDQCTVALNTGDLTAAEAAGAKWWSTETQWEIIDRCLQMYGGYGYVNEYEIARIWRDSRVQRIYGGTNEIMKDLIGRALGC</sequence>
<evidence type="ECO:0000256" key="4">
    <source>
        <dbReference type="ARBA" id="ARBA00022827"/>
    </source>
</evidence>
<evidence type="ECO:0000256" key="2">
    <source>
        <dbReference type="ARBA" id="ARBA00009347"/>
    </source>
</evidence>
<dbReference type="Gene3D" id="1.20.140.10">
    <property type="entry name" value="Butyryl-CoA Dehydrogenase, subunit A, domain 3"/>
    <property type="match status" value="1"/>
</dbReference>
<evidence type="ECO:0000259" key="7">
    <source>
        <dbReference type="Pfam" id="PF02770"/>
    </source>
</evidence>
<evidence type="ECO:0000256" key="3">
    <source>
        <dbReference type="ARBA" id="ARBA00022630"/>
    </source>
</evidence>
<evidence type="ECO:0000259" key="6">
    <source>
        <dbReference type="Pfam" id="PF00441"/>
    </source>
</evidence>
<keyword evidence="4 5" id="KW-0274">FAD</keyword>
<dbReference type="PROSITE" id="PS00072">
    <property type="entry name" value="ACYL_COA_DH_1"/>
    <property type="match status" value="1"/>
</dbReference>
<protein>
    <submittedName>
        <fullName evidence="9">Acyl-CoA dehydrogenase family protein</fullName>
    </submittedName>
</protein>
<evidence type="ECO:0000259" key="8">
    <source>
        <dbReference type="Pfam" id="PF02771"/>
    </source>
</evidence>
<dbReference type="InterPro" id="IPR006089">
    <property type="entry name" value="Acyl-CoA_DH_CS"/>
</dbReference>
<dbReference type="Pfam" id="PF02770">
    <property type="entry name" value="Acyl-CoA_dh_M"/>
    <property type="match status" value="1"/>
</dbReference>
<dbReference type="Gene3D" id="1.10.540.10">
    <property type="entry name" value="Acyl-CoA dehydrogenase/oxidase, N-terminal domain"/>
    <property type="match status" value="1"/>
</dbReference>
<dbReference type="PROSITE" id="PS00073">
    <property type="entry name" value="ACYL_COA_DH_2"/>
    <property type="match status" value="1"/>
</dbReference>
<dbReference type="InterPro" id="IPR009075">
    <property type="entry name" value="AcylCo_DH/oxidase_C"/>
</dbReference>
<name>A0ABT3SMT9_9MYCO</name>
<dbReference type="InterPro" id="IPR036250">
    <property type="entry name" value="AcylCo_DH-like_C"/>
</dbReference>
<keyword evidence="5" id="KW-0560">Oxidoreductase</keyword>
<evidence type="ECO:0000256" key="1">
    <source>
        <dbReference type="ARBA" id="ARBA00001974"/>
    </source>
</evidence>
<dbReference type="SUPFAM" id="SSF56645">
    <property type="entry name" value="Acyl-CoA dehydrogenase NM domain-like"/>
    <property type="match status" value="1"/>
</dbReference>
<dbReference type="Pfam" id="PF00441">
    <property type="entry name" value="Acyl-CoA_dh_1"/>
    <property type="match status" value="1"/>
</dbReference>
<dbReference type="InterPro" id="IPR013786">
    <property type="entry name" value="AcylCoA_DH/ox_N"/>
</dbReference>
<evidence type="ECO:0000313" key="10">
    <source>
        <dbReference type="Proteomes" id="UP001300745"/>
    </source>
</evidence>
<dbReference type="Gene3D" id="2.40.110.10">
    <property type="entry name" value="Butyryl-CoA Dehydrogenase, subunit A, domain 2"/>
    <property type="match status" value="1"/>
</dbReference>
<feature type="domain" description="Acyl-CoA dehydrogenase/oxidase C-terminal" evidence="6">
    <location>
        <begin position="230"/>
        <end position="378"/>
    </location>
</feature>
<dbReference type="Proteomes" id="UP001300745">
    <property type="component" value="Unassembled WGS sequence"/>
</dbReference>
<feature type="domain" description="Acyl-CoA dehydrogenase/oxidase N-terminal" evidence="8">
    <location>
        <begin position="8"/>
        <end position="119"/>
    </location>
</feature>
<reference evidence="9 10" key="1">
    <citation type="submission" date="2022-11" db="EMBL/GenBank/DDBJ databases">
        <title>Mycobacterium sp. nov.</title>
        <authorList>
            <person name="Papic B."/>
            <person name="Spicic S."/>
            <person name="Duvnjak S."/>
        </authorList>
    </citation>
    <scope>NUCLEOTIDE SEQUENCE [LARGE SCALE GENOMIC DNA]</scope>
    <source>
        <strain evidence="9 10">CVI_P4</strain>
    </source>
</reference>
<keyword evidence="3 5" id="KW-0285">Flavoprotein</keyword>
<dbReference type="InterPro" id="IPR009100">
    <property type="entry name" value="AcylCoA_DH/oxidase_NM_dom_sf"/>
</dbReference>
<dbReference type="InterPro" id="IPR046373">
    <property type="entry name" value="Acyl-CoA_Oxase/DH_mid-dom_sf"/>
</dbReference>
<keyword evidence="10" id="KW-1185">Reference proteome</keyword>
<organism evidence="9 10">
    <name type="scientific">Mycobacterium pinniadriaticum</name>
    <dbReference type="NCBI Taxonomy" id="2994102"/>
    <lineage>
        <taxon>Bacteria</taxon>
        <taxon>Bacillati</taxon>
        <taxon>Actinomycetota</taxon>
        <taxon>Actinomycetes</taxon>
        <taxon>Mycobacteriales</taxon>
        <taxon>Mycobacteriaceae</taxon>
        <taxon>Mycobacterium</taxon>
    </lineage>
</organism>
<evidence type="ECO:0000313" key="9">
    <source>
        <dbReference type="EMBL" id="MCX2940851.1"/>
    </source>
</evidence>
<dbReference type="PANTHER" id="PTHR43884:SF12">
    <property type="entry name" value="ISOVALERYL-COA DEHYDROGENASE, MITOCHONDRIAL-RELATED"/>
    <property type="match status" value="1"/>
</dbReference>
<dbReference type="EMBL" id="JAPJDO010000049">
    <property type="protein sequence ID" value="MCX2940851.1"/>
    <property type="molecule type" value="Genomic_DNA"/>
</dbReference>
<dbReference type="Pfam" id="PF02771">
    <property type="entry name" value="Acyl-CoA_dh_N"/>
    <property type="match status" value="1"/>
</dbReference>
<dbReference type="PANTHER" id="PTHR43884">
    <property type="entry name" value="ACYL-COA DEHYDROGENASE"/>
    <property type="match status" value="1"/>
</dbReference>
<feature type="domain" description="Acyl-CoA oxidase/dehydrogenase middle" evidence="7">
    <location>
        <begin position="123"/>
        <end position="218"/>
    </location>
</feature>
<proteinExistence type="inferred from homology"/>
<comment type="cofactor">
    <cofactor evidence="1 5">
        <name>FAD</name>
        <dbReference type="ChEBI" id="CHEBI:57692"/>
    </cofactor>
</comment>